<proteinExistence type="predicted"/>
<dbReference type="SUPFAM" id="SSF57667">
    <property type="entry name" value="beta-beta-alpha zinc fingers"/>
    <property type="match status" value="1"/>
</dbReference>
<name>A0ABU7ABQ8_9TELE</name>
<dbReference type="InterPro" id="IPR013087">
    <property type="entry name" value="Znf_C2H2_type"/>
</dbReference>
<dbReference type="PANTHER" id="PTHR46786:SF1">
    <property type="entry name" value="ZINC FINGER MATRIN-TYPE PROTEIN 3"/>
    <property type="match status" value="1"/>
</dbReference>
<evidence type="ECO:0000313" key="2">
    <source>
        <dbReference type="EMBL" id="MED6235562.1"/>
    </source>
</evidence>
<evidence type="ECO:0000259" key="1">
    <source>
        <dbReference type="SMART" id="SM00451"/>
    </source>
</evidence>
<dbReference type="InterPro" id="IPR003604">
    <property type="entry name" value="Matrin/U1-like-C_Znf_C2H2"/>
</dbReference>
<gene>
    <name evidence="2" type="ORF">ATANTOWER_029098</name>
</gene>
<dbReference type="Proteomes" id="UP001345963">
    <property type="component" value="Unassembled WGS sequence"/>
</dbReference>
<comment type="caution">
    <text evidence="2">The sequence shown here is derived from an EMBL/GenBank/DDBJ whole genome shotgun (WGS) entry which is preliminary data.</text>
</comment>
<dbReference type="Pfam" id="PF12874">
    <property type="entry name" value="zf-met"/>
    <property type="match status" value="1"/>
</dbReference>
<dbReference type="Gene3D" id="3.30.160.60">
    <property type="entry name" value="Classic Zinc Finger"/>
    <property type="match status" value="1"/>
</dbReference>
<dbReference type="InterPro" id="IPR052644">
    <property type="entry name" value="ZMAT3"/>
</dbReference>
<dbReference type="InterPro" id="IPR036236">
    <property type="entry name" value="Znf_C2H2_sf"/>
</dbReference>
<reference evidence="2 3" key="1">
    <citation type="submission" date="2021-07" db="EMBL/GenBank/DDBJ databases">
        <authorList>
            <person name="Palmer J.M."/>
        </authorList>
    </citation>
    <scope>NUCLEOTIDE SEQUENCE [LARGE SCALE GENOMIC DNA]</scope>
    <source>
        <strain evidence="2 3">AT_MEX2019</strain>
        <tissue evidence="2">Muscle</tissue>
    </source>
</reference>
<dbReference type="SMART" id="SM00451">
    <property type="entry name" value="ZnF_U1"/>
    <property type="match status" value="1"/>
</dbReference>
<dbReference type="PANTHER" id="PTHR46786">
    <property type="entry name" value="ZINC FINGER MATRIN-TYPE PROTEIN 3"/>
    <property type="match status" value="1"/>
</dbReference>
<evidence type="ECO:0000313" key="3">
    <source>
        <dbReference type="Proteomes" id="UP001345963"/>
    </source>
</evidence>
<dbReference type="EMBL" id="JAHUTI010010580">
    <property type="protein sequence ID" value="MED6235562.1"/>
    <property type="molecule type" value="Genomic_DNA"/>
</dbReference>
<keyword evidence="3" id="KW-1185">Reference proteome</keyword>
<sequence length="192" mass="20558">MKTPLSPSLLLESGIFAFRGMGQELMDTPTPSTLSLPVQQTPSPGPGGAYSFCEVCNLQLTSTPQAQLHYNGRSHLRRVRQRQAGEARQQAAGALHRSLPQATGFNSQSAGQTQTTGLNGVLSVSNTTAVAKRDKNSEGCAFFSHEVDAIGRASEHHQKVRCTPQVPLIADRQSKNILRCKGVKVEQAAAGH</sequence>
<accession>A0ABU7ABQ8</accession>
<feature type="domain" description="U1-type" evidence="1">
    <location>
        <begin position="47"/>
        <end position="82"/>
    </location>
</feature>
<protein>
    <recommendedName>
        <fullName evidence="1">U1-type domain-containing protein</fullName>
    </recommendedName>
</protein>
<organism evidence="2 3">
    <name type="scientific">Ataeniobius toweri</name>
    <dbReference type="NCBI Taxonomy" id="208326"/>
    <lineage>
        <taxon>Eukaryota</taxon>
        <taxon>Metazoa</taxon>
        <taxon>Chordata</taxon>
        <taxon>Craniata</taxon>
        <taxon>Vertebrata</taxon>
        <taxon>Euteleostomi</taxon>
        <taxon>Actinopterygii</taxon>
        <taxon>Neopterygii</taxon>
        <taxon>Teleostei</taxon>
        <taxon>Neoteleostei</taxon>
        <taxon>Acanthomorphata</taxon>
        <taxon>Ovalentaria</taxon>
        <taxon>Atherinomorphae</taxon>
        <taxon>Cyprinodontiformes</taxon>
        <taxon>Goodeidae</taxon>
        <taxon>Ataeniobius</taxon>
    </lineage>
</organism>